<dbReference type="eggNOG" id="ENOG502ZBJB">
    <property type="taxonomic scope" value="Bacteria"/>
</dbReference>
<proteinExistence type="predicted"/>
<dbReference type="AlphaFoldDB" id="B1KPE3"/>
<evidence type="ECO:0000313" key="1">
    <source>
        <dbReference type="EMBL" id="ACA84713.1"/>
    </source>
</evidence>
<dbReference type="RefSeq" id="WP_012323062.1">
    <property type="nucleotide sequence ID" value="NC_010506.1"/>
</dbReference>
<dbReference type="KEGG" id="swd:Swoo_0415"/>
<evidence type="ECO:0000313" key="2">
    <source>
        <dbReference type="Proteomes" id="UP000002168"/>
    </source>
</evidence>
<reference evidence="1 2" key="1">
    <citation type="submission" date="2008-02" db="EMBL/GenBank/DDBJ databases">
        <title>Complete sequence of Shewanella woodyi ATCC 51908.</title>
        <authorList>
            <consortium name="US DOE Joint Genome Institute"/>
            <person name="Copeland A."/>
            <person name="Lucas S."/>
            <person name="Lapidus A."/>
            <person name="Glavina del Rio T."/>
            <person name="Dalin E."/>
            <person name="Tice H."/>
            <person name="Bruce D."/>
            <person name="Goodwin L."/>
            <person name="Pitluck S."/>
            <person name="Sims D."/>
            <person name="Brettin T."/>
            <person name="Detter J.C."/>
            <person name="Han C."/>
            <person name="Kuske C.R."/>
            <person name="Schmutz J."/>
            <person name="Larimer F."/>
            <person name="Land M."/>
            <person name="Hauser L."/>
            <person name="Kyrpides N."/>
            <person name="Lykidis A."/>
            <person name="Zhao J.-S."/>
            <person name="Richardson P."/>
        </authorList>
    </citation>
    <scope>NUCLEOTIDE SEQUENCE [LARGE SCALE GENOMIC DNA]</scope>
    <source>
        <strain evidence="2">ATCC 51908 / MS32</strain>
    </source>
</reference>
<sequence>MGSIEIELEPEVSHLSAEQIEELYQKYLSGVKNSELIEEFSIETNPNKLIKLLPPLLRDDCQCDYCDLPMLQKRKSKSGYSSAHPIECSACGHEVYENSYSNQQCRCKQCAQKRLEAKRVKELEDREKIESHYSVESKQPLPYSSLNFLEKLILLTLFRDHTDGEFDCILSLNDSVRVDPLCPTESMTNEFIAHLYEAKVIVVDPKSRFSAFNEEEDFESFYPLRVQWISNISIDAGTRADLKTLHLAIYRDLRENDKQSWGEELYGLLYLIATEEVLQYLYYKADELDVQFGADKKAREVIQVLLENFSVSQIYYFVRKAVDNAHLFYSKGYSTGKKHAGNTIPNKMMSLGERALKGEWSMYPSSRVSACPRSALSKVLFDLLLEDEDAGFTKSPELYWMDELHPLFNSSEVGEFKPKPADEHGLACLECSSKAVKADMSNDRVALICHDCGAVHEFKAL</sequence>
<keyword evidence="2" id="KW-1185">Reference proteome</keyword>
<dbReference type="Proteomes" id="UP000002168">
    <property type="component" value="Chromosome"/>
</dbReference>
<accession>B1KPE3</accession>
<name>B1KPE3_SHEWM</name>
<dbReference type="EMBL" id="CP000961">
    <property type="protein sequence ID" value="ACA84713.1"/>
    <property type="molecule type" value="Genomic_DNA"/>
</dbReference>
<gene>
    <name evidence="1" type="ordered locus">Swoo_0415</name>
</gene>
<protein>
    <submittedName>
        <fullName evidence="1">Uncharacterized protein</fullName>
    </submittedName>
</protein>
<organism evidence="1 2">
    <name type="scientific">Shewanella woodyi (strain ATCC 51908 / MS32)</name>
    <dbReference type="NCBI Taxonomy" id="392500"/>
    <lineage>
        <taxon>Bacteria</taxon>
        <taxon>Pseudomonadati</taxon>
        <taxon>Pseudomonadota</taxon>
        <taxon>Gammaproteobacteria</taxon>
        <taxon>Alteromonadales</taxon>
        <taxon>Shewanellaceae</taxon>
        <taxon>Shewanella</taxon>
    </lineage>
</organism>
<dbReference type="HOGENOM" id="CLU_047556_0_0_6"/>